<dbReference type="AlphaFoldDB" id="A0A318R087"/>
<dbReference type="InterPro" id="IPR029063">
    <property type="entry name" value="SAM-dependent_MTases_sf"/>
</dbReference>
<dbReference type="SUPFAM" id="SSF53335">
    <property type="entry name" value="S-adenosyl-L-methionine-dependent methyltransferases"/>
    <property type="match status" value="1"/>
</dbReference>
<organism evidence="1 2">
    <name type="scientific">Prochlorococcus marinus XMU1408</name>
    <dbReference type="NCBI Taxonomy" id="2213228"/>
    <lineage>
        <taxon>Bacteria</taxon>
        <taxon>Bacillati</taxon>
        <taxon>Cyanobacteriota</taxon>
        <taxon>Cyanophyceae</taxon>
        <taxon>Synechococcales</taxon>
        <taxon>Prochlorococcaceae</taxon>
        <taxon>Prochlorococcus</taxon>
    </lineage>
</organism>
<dbReference type="EMBL" id="QJUE01000002">
    <property type="protein sequence ID" value="PYE02967.1"/>
    <property type="molecule type" value="Genomic_DNA"/>
</dbReference>
<reference evidence="1 2" key="1">
    <citation type="journal article" date="2018" name="Appl. Environ. Microbiol.">
        <title>Genome rearrangement shapes Prochlorococcus ecological adaptation.</title>
        <authorList>
            <person name="Yan W."/>
            <person name="Wei S."/>
            <person name="Wang Q."/>
            <person name="Xiao X."/>
            <person name="Zeng Q."/>
            <person name="Jiao N."/>
            <person name="Zhang R."/>
        </authorList>
    </citation>
    <scope>NUCLEOTIDE SEQUENCE [LARGE SCALE GENOMIC DNA]</scope>
    <source>
        <strain evidence="1 2">XMU1408</strain>
    </source>
</reference>
<sequence length="253" mass="30312">MINILYSIIKFILLKIKNLFFFKLPRSFAINLWPTKSYEVWLLIQFILLLIKPRKIVEFGSGRSTHYLAEYTQKFNCKFYSIEENIFFIFRNLVGLKLSYLNQFNLIHVPTNDDWYSLNKLIKYNYLNEADFLFIDGPNGSTKYFKKRNDRNSSKALKYFSENYSNPLCIIIDDLQDQSVMNFSNRLLINKNNLFFILFKYSSNNLILFCVENNYNFPIKEFIKLSKMEDLYMCGSAKFDEIQNYIVMNDLIY</sequence>
<evidence type="ECO:0000313" key="2">
    <source>
        <dbReference type="Proteomes" id="UP000247807"/>
    </source>
</evidence>
<protein>
    <recommendedName>
        <fullName evidence="3">Class I SAM-dependent methyltransferase</fullName>
    </recommendedName>
</protein>
<accession>A0A318R087</accession>
<gene>
    <name evidence="1" type="ORF">DNJ73_04255</name>
</gene>
<dbReference type="RefSeq" id="WP_158466460.1">
    <property type="nucleotide sequence ID" value="NZ_QJUE01000002.1"/>
</dbReference>
<evidence type="ECO:0008006" key="3">
    <source>
        <dbReference type="Google" id="ProtNLM"/>
    </source>
</evidence>
<name>A0A318R087_PROMR</name>
<proteinExistence type="predicted"/>
<evidence type="ECO:0000313" key="1">
    <source>
        <dbReference type="EMBL" id="PYE02967.1"/>
    </source>
</evidence>
<dbReference type="OrthoDB" id="823440at2"/>
<dbReference type="Gene3D" id="3.40.50.150">
    <property type="entry name" value="Vaccinia Virus protein VP39"/>
    <property type="match status" value="1"/>
</dbReference>
<dbReference type="Proteomes" id="UP000247807">
    <property type="component" value="Unassembled WGS sequence"/>
</dbReference>
<comment type="caution">
    <text evidence="1">The sequence shown here is derived from an EMBL/GenBank/DDBJ whole genome shotgun (WGS) entry which is preliminary data.</text>
</comment>